<feature type="transmembrane region" description="Helical" evidence="1">
    <location>
        <begin position="281"/>
        <end position="301"/>
    </location>
</feature>
<dbReference type="AlphaFoldDB" id="A0A2T0K8M8"/>
<feature type="transmembrane region" description="Helical" evidence="1">
    <location>
        <begin position="313"/>
        <end position="335"/>
    </location>
</feature>
<feature type="transmembrane region" description="Helical" evidence="1">
    <location>
        <begin position="226"/>
        <end position="249"/>
    </location>
</feature>
<keyword evidence="1" id="KW-1133">Transmembrane helix</keyword>
<dbReference type="PANTHER" id="PTHR23028:SF53">
    <property type="entry name" value="ACYL_TRANSF_3 DOMAIN-CONTAINING PROTEIN"/>
    <property type="match status" value="1"/>
</dbReference>
<dbReference type="OrthoDB" id="9796461at2"/>
<keyword evidence="4" id="KW-1185">Reference proteome</keyword>
<feature type="transmembrane region" description="Helical" evidence="1">
    <location>
        <begin position="188"/>
        <end position="206"/>
    </location>
</feature>
<feature type="transmembrane region" description="Helical" evidence="1">
    <location>
        <begin position="25"/>
        <end position="44"/>
    </location>
</feature>
<dbReference type="InterPro" id="IPR050879">
    <property type="entry name" value="Acyltransferase_3"/>
</dbReference>
<evidence type="ECO:0000313" key="3">
    <source>
        <dbReference type="EMBL" id="PRX19417.1"/>
    </source>
</evidence>
<keyword evidence="1" id="KW-0472">Membrane</keyword>
<evidence type="ECO:0000259" key="2">
    <source>
        <dbReference type="Pfam" id="PF01757"/>
    </source>
</evidence>
<comment type="caution">
    <text evidence="3">The sequence shown here is derived from an EMBL/GenBank/DDBJ whole genome shotgun (WGS) entry which is preliminary data.</text>
</comment>
<name>A0A2T0K8M8_9ACTN</name>
<protein>
    <submittedName>
        <fullName evidence="3">Peptidoglycan/LPS O-acetylase OafA/YrhL</fullName>
    </submittedName>
</protein>
<accession>A0A2T0K8M8</accession>
<feature type="transmembrane region" description="Helical" evidence="1">
    <location>
        <begin position="110"/>
        <end position="130"/>
    </location>
</feature>
<feature type="transmembrane region" description="Helical" evidence="1">
    <location>
        <begin position="150"/>
        <end position="176"/>
    </location>
</feature>
<feature type="domain" description="Acyltransferase 3" evidence="2">
    <location>
        <begin position="27"/>
        <end position="368"/>
    </location>
</feature>
<dbReference type="GO" id="GO:0009103">
    <property type="term" value="P:lipopolysaccharide biosynthetic process"/>
    <property type="evidence" value="ECO:0007669"/>
    <property type="project" value="TreeGrafter"/>
</dbReference>
<gene>
    <name evidence="3" type="ORF">CLV67_110169</name>
</gene>
<feature type="transmembrane region" description="Helical" evidence="1">
    <location>
        <begin position="256"/>
        <end position="275"/>
    </location>
</feature>
<sequence>MRIPSDTGRTHPDTRDPATLARSRLPSLTGMRAVAAFLVAAQHFAEQPGLLPEGGTTDTIRVAFSAFGAIGVSFFFVLSGFVLTWTAVARPDDTAPRFWRRRFFKIYPNHVVTMLIATAFILWEGAPYAAERLSAPEAQLLLVHAFSIDPMVAFGFTGVSWSLSAEAFFYLSFPLLLPLVNRIPAARLWAATGGVLLLILAMPQVATLLPDEPAYPWYPSAWEYWFVAYFPVVKLLEFLLGVLLARLVLSRRWVRTPLPVAAAALVVCLIASPFVPTLYGLTAVVIVGIALIIPAGATADIERQPSFLRRRTMVWLGDISFAFYLLHTLALQFALQIWTRMNGTTTATSAIVLILAGLGVGILSSWLLFQFVEKPMQRRFSKSAGKTRTGGK</sequence>
<evidence type="ECO:0000256" key="1">
    <source>
        <dbReference type="SAM" id="Phobius"/>
    </source>
</evidence>
<dbReference type="EMBL" id="PVMZ01000010">
    <property type="protein sequence ID" value="PRX19417.1"/>
    <property type="molecule type" value="Genomic_DNA"/>
</dbReference>
<feature type="transmembrane region" description="Helical" evidence="1">
    <location>
        <begin position="64"/>
        <end position="89"/>
    </location>
</feature>
<dbReference type="GO" id="GO:0016020">
    <property type="term" value="C:membrane"/>
    <property type="evidence" value="ECO:0007669"/>
    <property type="project" value="TreeGrafter"/>
</dbReference>
<reference evidence="3 4" key="1">
    <citation type="submission" date="2018-03" db="EMBL/GenBank/DDBJ databases">
        <title>Genomic Encyclopedia of Archaeal and Bacterial Type Strains, Phase II (KMG-II): from individual species to whole genera.</title>
        <authorList>
            <person name="Goeker M."/>
        </authorList>
    </citation>
    <scope>NUCLEOTIDE SEQUENCE [LARGE SCALE GENOMIC DNA]</scope>
    <source>
        <strain evidence="3 4">DSM 43146</strain>
    </source>
</reference>
<feature type="transmembrane region" description="Helical" evidence="1">
    <location>
        <begin position="347"/>
        <end position="369"/>
    </location>
</feature>
<dbReference type="Proteomes" id="UP000239415">
    <property type="component" value="Unassembled WGS sequence"/>
</dbReference>
<dbReference type="PANTHER" id="PTHR23028">
    <property type="entry name" value="ACETYLTRANSFERASE"/>
    <property type="match status" value="1"/>
</dbReference>
<keyword evidence="1" id="KW-0812">Transmembrane</keyword>
<dbReference type="Pfam" id="PF01757">
    <property type="entry name" value="Acyl_transf_3"/>
    <property type="match status" value="1"/>
</dbReference>
<dbReference type="GO" id="GO:0016747">
    <property type="term" value="F:acyltransferase activity, transferring groups other than amino-acyl groups"/>
    <property type="evidence" value="ECO:0007669"/>
    <property type="project" value="InterPro"/>
</dbReference>
<evidence type="ECO:0000313" key="4">
    <source>
        <dbReference type="Proteomes" id="UP000239415"/>
    </source>
</evidence>
<proteinExistence type="predicted"/>
<organism evidence="3 4">
    <name type="scientific">Actinoplanes italicus</name>
    <dbReference type="NCBI Taxonomy" id="113567"/>
    <lineage>
        <taxon>Bacteria</taxon>
        <taxon>Bacillati</taxon>
        <taxon>Actinomycetota</taxon>
        <taxon>Actinomycetes</taxon>
        <taxon>Micromonosporales</taxon>
        <taxon>Micromonosporaceae</taxon>
        <taxon>Actinoplanes</taxon>
    </lineage>
</organism>
<dbReference type="InterPro" id="IPR002656">
    <property type="entry name" value="Acyl_transf_3_dom"/>
</dbReference>